<gene>
    <name evidence="10" type="ORF">ATH84_1001306</name>
</gene>
<dbReference type="GO" id="GO:0004851">
    <property type="term" value="F:uroporphyrin-III C-methyltransferase activity"/>
    <property type="evidence" value="ECO:0007669"/>
    <property type="project" value="UniProtKB-EC"/>
</dbReference>
<keyword evidence="6" id="KW-0627">Porphyrin biosynthesis</keyword>
<proteinExistence type="inferred from homology"/>
<evidence type="ECO:0000256" key="7">
    <source>
        <dbReference type="ARBA" id="ARBA00025705"/>
    </source>
</evidence>
<evidence type="ECO:0000256" key="6">
    <source>
        <dbReference type="ARBA" id="ARBA00023244"/>
    </source>
</evidence>
<accession>A0AAQ0HNS1</accession>
<dbReference type="PANTHER" id="PTHR45790">
    <property type="entry name" value="SIROHEME SYNTHASE-RELATED"/>
    <property type="match status" value="1"/>
</dbReference>
<evidence type="ECO:0000256" key="2">
    <source>
        <dbReference type="ARBA" id="ARBA00012162"/>
    </source>
</evidence>
<dbReference type="InterPro" id="IPR014776">
    <property type="entry name" value="4pyrrole_Mease_sub2"/>
</dbReference>
<dbReference type="GO" id="GO:0032259">
    <property type="term" value="P:methylation"/>
    <property type="evidence" value="ECO:0007669"/>
    <property type="project" value="UniProtKB-KW"/>
</dbReference>
<dbReference type="Gene3D" id="3.30.950.10">
    <property type="entry name" value="Methyltransferase, Cobalt-precorrin-4 Transmethylase, Domain 2"/>
    <property type="match status" value="1"/>
</dbReference>
<comment type="similarity">
    <text evidence="1 8">Belongs to the precorrin methyltransferase family.</text>
</comment>
<dbReference type="InterPro" id="IPR014777">
    <property type="entry name" value="4pyrrole_Mease_sub1"/>
</dbReference>
<comment type="caution">
    <text evidence="10">The sequence shown here is derived from an EMBL/GenBank/DDBJ whole genome shotgun (WGS) entry which is preliminary data.</text>
</comment>
<dbReference type="InterPro" id="IPR000878">
    <property type="entry name" value="4pyrrol_Mease"/>
</dbReference>
<evidence type="ECO:0000259" key="9">
    <source>
        <dbReference type="Pfam" id="PF00590"/>
    </source>
</evidence>
<dbReference type="SUPFAM" id="SSF53790">
    <property type="entry name" value="Tetrapyrrole methylase"/>
    <property type="match status" value="1"/>
</dbReference>
<evidence type="ECO:0000256" key="1">
    <source>
        <dbReference type="ARBA" id="ARBA00005879"/>
    </source>
</evidence>
<keyword evidence="4 8" id="KW-0808">Transferase</keyword>
<dbReference type="Pfam" id="PF00590">
    <property type="entry name" value="TP_methylase"/>
    <property type="match status" value="1"/>
</dbReference>
<dbReference type="InterPro" id="IPR006366">
    <property type="entry name" value="CobA/CysG_C"/>
</dbReference>
<keyword evidence="3 8" id="KW-0489">Methyltransferase</keyword>
<keyword evidence="5" id="KW-0949">S-adenosyl-L-methionine</keyword>
<dbReference type="InterPro" id="IPR003043">
    <property type="entry name" value="Uropor_MeTrfase_CS"/>
</dbReference>
<comment type="pathway">
    <text evidence="7">Porphyrin-containing compound metabolism; siroheme biosynthesis; precorrin-2 from uroporphyrinogen III: step 1/1.</text>
</comment>
<dbReference type="AlphaFoldDB" id="A0AAQ0HNS1"/>
<evidence type="ECO:0000313" key="10">
    <source>
        <dbReference type="EMBL" id="REG57257.1"/>
    </source>
</evidence>
<evidence type="ECO:0000256" key="3">
    <source>
        <dbReference type="ARBA" id="ARBA00022603"/>
    </source>
</evidence>
<reference evidence="10 11" key="1">
    <citation type="submission" date="2018-08" db="EMBL/GenBank/DDBJ databases">
        <title>Genomic Encyclopedia of Archaeal and Bacterial Type Strains, Phase II (KMG-II): from individual species to whole genera.</title>
        <authorList>
            <person name="Goeker M."/>
        </authorList>
    </citation>
    <scope>NUCLEOTIDE SEQUENCE [LARGE SCALE GENOMIC DNA]</scope>
    <source>
        <strain evidence="10 11">DSM 582</strain>
    </source>
</reference>
<keyword evidence="11" id="KW-1185">Reference proteome</keyword>
<organism evidence="10 11">
    <name type="scientific">Paracoccus versutus</name>
    <name type="common">Thiobacillus versutus</name>
    <dbReference type="NCBI Taxonomy" id="34007"/>
    <lineage>
        <taxon>Bacteria</taxon>
        <taxon>Pseudomonadati</taxon>
        <taxon>Pseudomonadota</taxon>
        <taxon>Alphaproteobacteria</taxon>
        <taxon>Rhodobacterales</taxon>
        <taxon>Paracoccaceae</taxon>
        <taxon>Paracoccus</taxon>
    </lineage>
</organism>
<dbReference type="PROSITE" id="PS00840">
    <property type="entry name" value="SUMT_2"/>
    <property type="match status" value="1"/>
</dbReference>
<dbReference type="NCBIfam" id="NF004790">
    <property type="entry name" value="PRK06136.1"/>
    <property type="match status" value="1"/>
</dbReference>
<dbReference type="NCBIfam" id="TIGR01469">
    <property type="entry name" value="cobA_cysG_Cterm"/>
    <property type="match status" value="1"/>
</dbReference>
<dbReference type="CDD" id="cd11642">
    <property type="entry name" value="SUMT"/>
    <property type="match status" value="1"/>
</dbReference>
<dbReference type="PROSITE" id="PS00839">
    <property type="entry name" value="SUMT_1"/>
    <property type="match status" value="1"/>
</dbReference>
<dbReference type="InterPro" id="IPR050161">
    <property type="entry name" value="Siro_Cobalamin_biosynth"/>
</dbReference>
<feature type="domain" description="Tetrapyrrole methylase" evidence="9">
    <location>
        <begin position="38"/>
        <end position="245"/>
    </location>
</feature>
<dbReference type="GO" id="GO:0019354">
    <property type="term" value="P:siroheme biosynthetic process"/>
    <property type="evidence" value="ECO:0007669"/>
    <property type="project" value="InterPro"/>
</dbReference>
<dbReference type="Proteomes" id="UP000256794">
    <property type="component" value="Unassembled WGS sequence"/>
</dbReference>
<name>A0AAQ0HNS1_PARVE</name>
<dbReference type="PANTHER" id="PTHR45790:SF3">
    <property type="entry name" value="S-ADENOSYL-L-METHIONINE-DEPENDENT UROPORPHYRINOGEN III METHYLTRANSFERASE, CHLOROPLASTIC"/>
    <property type="match status" value="1"/>
</dbReference>
<evidence type="ECO:0000313" key="11">
    <source>
        <dbReference type="Proteomes" id="UP000256794"/>
    </source>
</evidence>
<sequence>MGFDMAGKTVTGGAAPGMAARNLNDAAAGKARMGRVDLIGAGPGDAELLTLRALRLLQQADVVVHDRLVSDEVMACIPAHVRRIPVGKAAGFHPVPQDEINALLVELALSGLAVARLKGGDPTIFGRGGEEFEAVTRAGIPCDYVPGITAAQGAAASARFPLTHRGLATGLRHVTGHRARDAALDLDWASLADPKTTLAVYMGAANMAEIAAQLIRHGMPADLPVLAVSQASTPQERRLRATLSGIAAALAREPLPAPVLFIVGHVAAMAEDCALPQGLYRPEWRLVAHG</sequence>
<dbReference type="InterPro" id="IPR035996">
    <property type="entry name" value="4pyrrol_Methylase_sf"/>
</dbReference>
<evidence type="ECO:0000256" key="8">
    <source>
        <dbReference type="RuleBase" id="RU003960"/>
    </source>
</evidence>
<evidence type="ECO:0000256" key="5">
    <source>
        <dbReference type="ARBA" id="ARBA00022691"/>
    </source>
</evidence>
<dbReference type="Gene3D" id="3.40.1010.10">
    <property type="entry name" value="Cobalt-precorrin-4 Transmethylase, Domain 1"/>
    <property type="match status" value="1"/>
</dbReference>
<protein>
    <recommendedName>
        <fullName evidence="2">uroporphyrinogen-III C-methyltransferase</fullName>
        <ecNumber evidence="2">2.1.1.107</ecNumber>
    </recommendedName>
</protein>
<dbReference type="EC" id="2.1.1.107" evidence="2"/>
<dbReference type="EMBL" id="QUMX01000001">
    <property type="protein sequence ID" value="REG57257.1"/>
    <property type="molecule type" value="Genomic_DNA"/>
</dbReference>
<dbReference type="FunFam" id="3.40.1010.10:FF:000001">
    <property type="entry name" value="Siroheme synthase"/>
    <property type="match status" value="1"/>
</dbReference>
<evidence type="ECO:0000256" key="4">
    <source>
        <dbReference type="ARBA" id="ARBA00022679"/>
    </source>
</evidence>